<evidence type="ECO:0000313" key="2">
    <source>
        <dbReference type="Proteomes" id="UP000824120"/>
    </source>
</evidence>
<evidence type="ECO:0008006" key="3">
    <source>
        <dbReference type="Google" id="ProtNLM"/>
    </source>
</evidence>
<dbReference type="OrthoDB" id="1939479at2759"/>
<dbReference type="AlphaFoldDB" id="A0A9J5Z7L3"/>
<organism evidence="1 2">
    <name type="scientific">Solanum commersonii</name>
    <name type="common">Commerson's wild potato</name>
    <name type="synonym">Commerson's nightshade</name>
    <dbReference type="NCBI Taxonomy" id="4109"/>
    <lineage>
        <taxon>Eukaryota</taxon>
        <taxon>Viridiplantae</taxon>
        <taxon>Streptophyta</taxon>
        <taxon>Embryophyta</taxon>
        <taxon>Tracheophyta</taxon>
        <taxon>Spermatophyta</taxon>
        <taxon>Magnoliopsida</taxon>
        <taxon>eudicotyledons</taxon>
        <taxon>Gunneridae</taxon>
        <taxon>Pentapetalae</taxon>
        <taxon>asterids</taxon>
        <taxon>lamiids</taxon>
        <taxon>Solanales</taxon>
        <taxon>Solanaceae</taxon>
        <taxon>Solanoideae</taxon>
        <taxon>Solaneae</taxon>
        <taxon>Solanum</taxon>
    </lineage>
</organism>
<evidence type="ECO:0000313" key="1">
    <source>
        <dbReference type="EMBL" id="KAG5608873.1"/>
    </source>
</evidence>
<comment type="caution">
    <text evidence="1">The sequence shown here is derived from an EMBL/GenBank/DDBJ whole genome shotgun (WGS) entry which is preliminary data.</text>
</comment>
<proteinExistence type="predicted"/>
<dbReference type="Proteomes" id="UP000824120">
    <property type="component" value="Chromosome 4"/>
</dbReference>
<protein>
    <recommendedName>
        <fullName evidence="3">Ubiquitin-like protease family profile domain-containing protein</fullName>
    </recommendedName>
</protein>
<reference evidence="1 2" key="1">
    <citation type="submission" date="2020-09" db="EMBL/GenBank/DDBJ databases">
        <title>De no assembly of potato wild relative species, Solanum commersonii.</title>
        <authorList>
            <person name="Cho K."/>
        </authorList>
    </citation>
    <scope>NUCLEOTIDE SEQUENCE [LARGE SCALE GENOMIC DNA]</scope>
    <source>
        <strain evidence="1">LZ3.2</strain>
        <tissue evidence="1">Leaf</tissue>
    </source>
</reference>
<dbReference type="Gene3D" id="3.40.395.10">
    <property type="entry name" value="Adenoviral Proteinase, Chain A"/>
    <property type="match status" value="1"/>
</dbReference>
<name>A0A9J5Z7L3_SOLCO</name>
<accession>A0A9J5Z7L3</accession>
<dbReference type="PANTHER" id="PTHR31470">
    <property type="entry name" value="CYSTEINE PROTEINASES SUPERFAMILY PROTEIN-RELATED-RELATED"/>
    <property type="match status" value="1"/>
</dbReference>
<dbReference type="EMBL" id="JACXVP010000004">
    <property type="protein sequence ID" value="KAG5608873.1"/>
    <property type="molecule type" value="Genomic_DNA"/>
</dbReference>
<dbReference type="PANTHER" id="PTHR31470:SF46">
    <property type="entry name" value="ULP1 PROTEASE FAMILY, C-TERMINAL CATALYTIC DOMAIN CONTAINING PROTEIN"/>
    <property type="match status" value="1"/>
</dbReference>
<keyword evidence="2" id="KW-1185">Reference proteome</keyword>
<sequence length="113" mass="13235">MLHHIDVVFYFLRKESKLCSPNEYRHTTINYLFKTFINDAHTRYYCGPPDDNLSTQEHIAHGPIVSAFKRSIKNIIKEFSISTELPWHLVDDVYIPMNSDGKFHWVLAVVALK</sequence>
<gene>
    <name evidence="1" type="ORF">H5410_020154</name>
</gene>